<dbReference type="PROSITE" id="PS50111">
    <property type="entry name" value="CHEMOTAXIS_TRANSDUC_2"/>
    <property type="match status" value="1"/>
</dbReference>
<feature type="domain" description="T-SNARE coiled-coil homology" evidence="8">
    <location>
        <begin position="456"/>
        <end position="518"/>
    </location>
</feature>
<dbReference type="Pfam" id="PF00672">
    <property type="entry name" value="HAMP"/>
    <property type="match status" value="1"/>
</dbReference>
<dbReference type="GO" id="GO:0006935">
    <property type="term" value="P:chemotaxis"/>
    <property type="evidence" value="ECO:0007669"/>
    <property type="project" value="InterPro"/>
</dbReference>
<dbReference type="PRINTS" id="PR00260">
    <property type="entry name" value="CHEMTRNSDUCR"/>
</dbReference>
<dbReference type="SMART" id="SM00304">
    <property type="entry name" value="HAMP"/>
    <property type="match status" value="1"/>
</dbReference>
<sequence length="541" mass="58804">MSLNNISIRHQILIPILLLVLSVSAVLILAKSEVETSLVATSQTARQVVKDKDVIAKLADLAWAMRVEAIYGIYDADRAKNMDRNVADLANEALTTLRNMGHSDQLRQVSQDLERSISDYTRYTNVKAQPTIEAYFNAQVDDKSYQDMVSEYRVMGADMMKAVSEMSAFINPLVENDLKMSDENSENMVITTGSVLMMAMLVAMIIGWWLSGVIVKPLSELQHVMRKLSQGDLNAKASDEGTNELARLGRDTNQTVDQLRRTVTTLFSISDDVAAASTELATVMTQSSVNAQQEQGEIEQVASAVTELSSTADNVSDNAVNADHAARQTDELASQGLSIFEQSSQAAVQMAESIENTATVVTTLREQSVRISHVVEVIRGISEQTNLLALNAAIEAARAGHSGRGFAVVADEVRMLAARTEASTKEIQQIIEGLQHQAAQAGDSMGTCMDVLARTQELSQEANEALNGITRSVAQITDMNTLVATAAEQQSAVTQDIHRNITNMSSIITQNVTGISQSAQASQDLSKLAESQKQELSFFRV</sequence>
<accession>A0A1I5NHY5</accession>
<keyword evidence="6" id="KW-0472">Membrane</keyword>
<evidence type="ECO:0000256" key="3">
    <source>
        <dbReference type="ARBA" id="ARBA00023224"/>
    </source>
</evidence>
<reference evidence="10 11" key="1">
    <citation type="submission" date="2016-10" db="EMBL/GenBank/DDBJ databases">
        <authorList>
            <person name="de Groot N.N."/>
        </authorList>
    </citation>
    <scope>NUCLEOTIDE SEQUENCE [LARGE SCALE GENOMIC DNA]</scope>
    <source>
        <strain evidence="10 11">DSM 15893</strain>
    </source>
</reference>
<dbReference type="InterPro" id="IPR000727">
    <property type="entry name" value="T_SNARE_dom"/>
</dbReference>
<dbReference type="EMBL" id="FOWR01000010">
    <property type="protein sequence ID" value="SFP21322.1"/>
    <property type="molecule type" value="Genomic_DNA"/>
</dbReference>
<evidence type="ECO:0000256" key="2">
    <source>
        <dbReference type="ARBA" id="ARBA00022519"/>
    </source>
</evidence>
<evidence type="ECO:0000259" key="9">
    <source>
        <dbReference type="PROSITE" id="PS50885"/>
    </source>
</evidence>
<keyword evidence="2" id="KW-0997">Cell inner membrane</keyword>
<comment type="similarity">
    <text evidence="4">Belongs to the methyl-accepting chemotaxis (MCP) protein family.</text>
</comment>
<dbReference type="CDD" id="cd06225">
    <property type="entry name" value="HAMP"/>
    <property type="match status" value="1"/>
</dbReference>
<dbReference type="SMART" id="SM00283">
    <property type="entry name" value="MA"/>
    <property type="match status" value="1"/>
</dbReference>
<evidence type="ECO:0000256" key="1">
    <source>
        <dbReference type="ARBA" id="ARBA00004429"/>
    </source>
</evidence>
<proteinExistence type="inferred from homology"/>
<dbReference type="STRING" id="1121869.SAMN03084138_01588"/>
<feature type="transmembrane region" description="Helical" evidence="6">
    <location>
        <begin position="12"/>
        <end position="30"/>
    </location>
</feature>
<comment type="subcellular location">
    <subcellularLocation>
        <location evidence="1">Cell inner membrane</location>
        <topology evidence="1">Multi-pass membrane protein</topology>
    </subcellularLocation>
</comment>
<dbReference type="InterPro" id="IPR003660">
    <property type="entry name" value="HAMP_dom"/>
</dbReference>
<organism evidence="10 11">
    <name type="scientific">Enterovibrio norvegicus DSM 15893</name>
    <dbReference type="NCBI Taxonomy" id="1121869"/>
    <lineage>
        <taxon>Bacteria</taxon>
        <taxon>Pseudomonadati</taxon>
        <taxon>Pseudomonadota</taxon>
        <taxon>Gammaproteobacteria</taxon>
        <taxon>Vibrionales</taxon>
        <taxon>Vibrionaceae</taxon>
        <taxon>Enterovibrio</taxon>
    </lineage>
</organism>
<evidence type="ECO:0000259" key="7">
    <source>
        <dbReference type="PROSITE" id="PS50111"/>
    </source>
</evidence>
<dbReference type="FunFam" id="1.10.287.950:FF:000001">
    <property type="entry name" value="Methyl-accepting chemotaxis sensory transducer"/>
    <property type="match status" value="1"/>
</dbReference>
<dbReference type="Proteomes" id="UP000182692">
    <property type="component" value="Unassembled WGS sequence"/>
</dbReference>
<dbReference type="GO" id="GO:0004888">
    <property type="term" value="F:transmembrane signaling receptor activity"/>
    <property type="evidence" value="ECO:0007669"/>
    <property type="project" value="InterPro"/>
</dbReference>
<dbReference type="GeneID" id="35871714"/>
<feature type="domain" description="Methyl-accepting transducer" evidence="7">
    <location>
        <begin position="269"/>
        <end position="505"/>
    </location>
</feature>
<evidence type="ECO:0000256" key="6">
    <source>
        <dbReference type="SAM" id="Phobius"/>
    </source>
</evidence>
<dbReference type="AlphaFoldDB" id="A0A1I5NHY5"/>
<keyword evidence="6" id="KW-0812">Transmembrane</keyword>
<keyword evidence="3 5" id="KW-0807">Transducer</keyword>
<keyword evidence="6" id="KW-1133">Transmembrane helix</keyword>
<feature type="transmembrane region" description="Helical" evidence="6">
    <location>
        <begin position="188"/>
        <end position="210"/>
    </location>
</feature>
<dbReference type="Pfam" id="PF00015">
    <property type="entry name" value="MCPsignal"/>
    <property type="match status" value="1"/>
</dbReference>
<dbReference type="InterPro" id="IPR004089">
    <property type="entry name" value="MCPsignal_dom"/>
</dbReference>
<protein>
    <submittedName>
        <fullName evidence="10">Methyl-accepting chemotaxis protein</fullName>
    </submittedName>
</protein>
<dbReference type="PANTHER" id="PTHR32089:SF33">
    <property type="entry name" value="TOXIN COREGULATED PILUS BIOSYNTHESIS PROTEIN I"/>
    <property type="match status" value="1"/>
</dbReference>
<name>A0A1I5NHY5_9GAMM</name>
<dbReference type="InterPro" id="IPR004090">
    <property type="entry name" value="Chemotax_Me-accpt_rcpt"/>
</dbReference>
<evidence type="ECO:0000256" key="4">
    <source>
        <dbReference type="ARBA" id="ARBA00029447"/>
    </source>
</evidence>
<dbReference type="CDD" id="cd11386">
    <property type="entry name" value="MCP_signal"/>
    <property type="match status" value="1"/>
</dbReference>
<dbReference type="SUPFAM" id="SSF58104">
    <property type="entry name" value="Methyl-accepting chemotaxis protein (MCP) signaling domain"/>
    <property type="match status" value="1"/>
</dbReference>
<dbReference type="OrthoDB" id="5593683at2"/>
<evidence type="ECO:0000313" key="11">
    <source>
        <dbReference type="Proteomes" id="UP000182692"/>
    </source>
</evidence>
<feature type="domain" description="HAMP" evidence="9">
    <location>
        <begin position="212"/>
        <end position="264"/>
    </location>
</feature>
<dbReference type="PANTHER" id="PTHR32089">
    <property type="entry name" value="METHYL-ACCEPTING CHEMOTAXIS PROTEIN MCPB"/>
    <property type="match status" value="1"/>
</dbReference>
<dbReference type="PROSITE" id="PS50885">
    <property type="entry name" value="HAMP"/>
    <property type="match status" value="1"/>
</dbReference>
<evidence type="ECO:0000259" key="8">
    <source>
        <dbReference type="PROSITE" id="PS50192"/>
    </source>
</evidence>
<dbReference type="PROSITE" id="PS50192">
    <property type="entry name" value="T_SNARE"/>
    <property type="match status" value="1"/>
</dbReference>
<evidence type="ECO:0000256" key="5">
    <source>
        <dbReference type="PROSITE-ProRule" id="PRU00284"/>
    </source>
</evidence>
<gene>
    <name evidence="10" type="ORF">SAMN03084138_01588</name>
</gene>
<dbReference type="GO" id="GO:0007165">
    <property type="term" value="P:signal transduction"/>
    <property type="evidence" value="ECO:0007669"/>
    <property type="project" value="UniProtKB-KW"/>
</dbReference>
<dbReference type="GO" id="GO:0005886">
    <property type="term" value="C:plasma membrane"/>
    <property type="evidence" value="ECO:0007669"/>
    <property type="project" value="UniProtKB-SubCell"/>
</dbReference>
<dbReference type="RefSeq" id="WP_074926446.1">
    <property type="nucleotide sequence ID" value="NZ_FOWR01000010.1"/>
</dbReference>
<keyword evidence="2" id="KW-1003">Cell membrane</keyword>
<dbReference type="Gene3D" id="1.10.287.950">
    <property type="entry name" value="Methyl-accepting chemotaxis protein"/>
    <property type="match status" value="1"/>
</dbReference>
<evidence type="ECO:0000313" key="10">
    <source>
        <dbReference type="EMBL" id="SFP21322.1"/>
    </source>
</evidence>